<dbReference type="Pfam" id="PF11903">
    <property type="entry name" value="ParD_like"/>
    <property type="match status" value="1"/>
</dbReference>
<dbReference type="Proteomes" id="UP001500839">
    <property type="component" value="Unassembled WGS sequence"/>
</dbReference>
<comment type="caution">
    <text evidence="2">The sequence shown here is derived from an EMBL/GenBank/DDBJ whole genome shotgun (WGS) entry which is preliminary data.</text>
</comment>
<organism evidence="2 3">
    <name type="scientific">Tomitella cavernea</name>
    <dbReference type="NCBI Taxonomy" id="1387982"/>
    <lineage>
        <taxon>Bacteria</taxon>
        <taxon>Bacillati</taxon>
        <taxon>Actinomycetota</taxon>
        <taxon>Actinomycetes</taxon>
        <taxon>Mycobacteriales</taxon>
        <taxon>Tomitella</taxon>
    </lineage>
</organism>
<feature type="region of interest" description="Disordered" evidence="1">
    <location>
        <begin position="96"/>
        <end position="116"/>
    </location>
</feature>
<protein>
    <recommendedName>
        <fullName evidence="4">ParD-like antitoxin of type II toxin-antitoxin system</fullName>
    </recommendedName>
</protein>
<gene>
    <name evidence="2" type="ORF">GCM10023353_01100</name>
</gene>
<evidence type="ECO:0000256" key="1">
    <source>
        <dbReference type="SAM" id="MobiDB-lite"/>
    </source>
</evidence>
<proteinExistence type="predicted"/>
<evidence type="ECO:0000313" key="3">
    <source>
        <dbReference type="Proteomes" id="UP001500839"/>
    </source>
</evidence>
<reference evidence="3" key="1">
    <citation type="journal article" date="2019" name="Int. J. Syst. Evol. Microbiol.">
        <title>The Global Catalogue of Microorganisms (GCM) 10K type strain sequencing project: providing services to taxonomists for standard genome sequencing and annotation.</title>
        <authorList>
            <consortium name="The Broad Institute Genomics Platform"/>
            <consortium name="The Broad Institute Genome Sequencing Center for Infectious Disease"/>
            <person name="Wu L."/>
            <person name="Ma J."/>
        </authorList>
    </citation>
    <scope>NUCLEOTIDE SEQUENCE [LARGE SCALE GENOMIC DNA]</scope>
    <source>
        <strain evidence="3">JCM 18542</strain>
    </source>
</reference>
<keyword evidence="3" id="KW-1185">Reference proteome</keyword>
<dbReference type="EMBL" id="BAABKQ010000001">
    <property type="protein sequence ID" value="GAA4802814.1"/>
    <property type="molecule type" value="Genomic_DNA"/>
</dbReference>
<name>A0ABP9C022_9ACTN</name>
<sequence>MPTRIDEVLFAAAKDAGRIRSRSAAQQIIHWARLGRALESSAALSTGAIEQVLAGEKSYEDLDAGSQKVVRGLWHDRIDDSIASLNLSDEFTAAGESRSEADSVGAVGTHDPAAGE</sequence>
<accession>A0ABP9C022</accession>
<dbReference type="InterPro" id="IPR021831">
    <property type="entry name" value="ParD-like"/>
</dbReference>
<evidence type="ECO:0008006" key="4">
    <source>
        <dbReference type="Google" id="ProtNLM"/>
    </source>
</evidence>
<evidence type="ECO:0000313" key="2">
    <source>
        <dbReference type="EMBL" id="GAA4802814.1"/>
    </source>
</evidence>